<feature type="signal peptide" evidence="2">
    <location>
        <begin position="1"/>
        <end position="27"/>
    </location>
</feature>
<dbReference type="PROSITE" id="PS51318">
    <property type="entry name" value="TAT"/>
    <property type="match status" value="1"/>
</dbReference>
<comment type="caution">
    <text evidence="3">The sequence shown here is derived from an EMBL/GenBank/DDBJ whole genome shotgun (WGS) entry which is preliminary data.</text>
</comment>
<name>A0ABU1IEX5_9BURK</name>
<evidence type="ECO:0000313" key="3">
    <source>
        <dbReference type="EMBL" id="MDR6215742.1"/>
    </source>
</evidence>
<dbReference type="CDD" id="cd13579">
    <property type="entry name" value="PBP2_Bug_NagM"/>
    <property type="match status" value="1"/>
</dbReference>
<dbReference type="Gene3D" id="3.40.190.10">
    <property type="entry name" value="Periplasmic binding protein-like II"/>
    <property type="match status" value="1"/>
</dbReference>
<dbReference type="PIRSF" id="PIRSF017082">
    <property type="entry name" value="YflP"/>
    <property type="match status" value="1"/>
</dbReference>
<reference evidence="3 4" key="1">
    <citation type="submission" date="2023-08" db="EMBL/GenBank/DDBJ databases">
        <title>Functional and genomic diversity of the sorghum phyllosphere microbiome.</title>
        <authorList>
            <person name="Shade A."/>
        </authorList>
    </citation>
    <scope>NUCLEOTIDE SEQUENCE [LARGE SCALE GENOMIC DNA]</scope>
    <source>
        <strain evidence="3 4">SORGH_AS_0335</strain>
    </source>
</reference>
<organism evidence="3 4">
    <name type="scientific">Paracidovorax wautersii</name>
    <dbReference type="NCBI Taxonomy" id="1177982"/>
    <lineage>
        <taxon>Bacteria</taxon>
        <taxon>Pseudomonadati</taxon>
        <taxon>Pseudomonadota</taxon>
        <taxon>Betaproteobacteria</taxon>
        <taxon>Burkholderiales</taxon>
        <taxon>Comamonadaceae</taxon>
        <taxon>Paracidovorax</taxon>
    </lineage>
</organism>
<dbReference type="RefSeq" id="WP_309830616.1">
    <property type="nucleotide sequence ID" value="NZ_JAVIZX010000001.1"/>
</dbReference>
<dbReference type="PANTHER" id="PTHR42928">
    <property type="entry name" value="TRICARBOXYLATE-BINDING PROTEIN"/>
    <property type="match status" value="1"/>
</dbReference>
<keyword evidence="3" id="KW-0675">Receptor</keyword>
<protein>
    <submittedName>
        <fullName evidence="3">Tripartite-type tricarboxylate transporter receptor subunit TctC</fullName>
    </submittedName>
</protein>
<accession>A0ABU1IEX5</accession>
<evidence type="ECO:0000256" key="1">
    <source>
        <dbReference type="ARBA" id="ARBA00006987"/>
    </source>
</evidence>
<dbReference type="InterPro" id="IPR042100">
    <property type="entry name" value="Bug_dom1"/>
</dbReference>
<dbReference type="PANTHER" id="PTHR42928:SF5">
    <property type="entry name" value="BLR1237 PROTEIN"/>
    <property type="match status" value="1"/>
</dbReference>
<evidence type="ECO:0000256" key="2">
    <source>
        <dbReference type="SAM" id="SignalP"/>
    </source>
</evidence>
<dbReference type="Pfam" id="PF03401">
    <property type="entry name" value="TctC"/>
    <property type="match status" value="1"/>
</dbReference>
<keyword evidence="2" id="KW-0732">Signal</keyword>
<feature type="chain" id="PRO_5046667087" evidence="2">
    <location>
        <begin position="28"/>
        <end position="330"/>
    </location>
</feature>
<dbReference type="EMBL" id="JAVIZX010000001">
    <property type="protein sequence ID" value="MDR6215742.1"/>
    <property type="molecule type" value="Genomic_DNA"/>
</dbReference>
<gene>
    <name evidence="3" type="ORF">QE399_003431</name>
</gene>
<comment type="similarity">
    <text evidence="1">Belongs to the UPF0065 (bug) family.</text>
</comment>
<dbReference type="InterPro" id="IPR006311">
    <property type="entry name" value="TAT_signal"/>
</dbReference>
<dbReference type="Proteomes" id="UP001267710">
    <property type="component" value="Unassembled WGS sequence"/>
</dbReference>
<sequence>MAQRRLFIQALGSAAALGGFAPWTAQAQSMDTARVVVGFPPGGTADVLSRRVAERLAPAGYVRSAGLVDNKSGAGGRIAVETVKAAAPDGATLLLTPHSVLTVYPGIYPKLSYKPFEDLTPVALGGTLSHALAVGPMVPASVKNVADFLAWAKAHPKDASYGSPAAGSIPHFIGALLSKHSGIDLRHVPYRGSIPGVTDTVGGQIPAMVTPVGDFIPNAKSGKLRILATSGPQRTPFTPDVATFSEQGFDYIRFDEWYGFYAPARTPAAVVSAASAAINKALQDKVVIDSLATFGVIAGGSTPAELGAMTHQESERWAPIVKQIGFTAES</sequence>
<dbReference type="SUPFAM" id="SSF53850">
    <property type="entry name" value="Periplasmic binding protein-like II"/>
    <property type="match status" value="1"/>
</dbReference>
<keyword evidence="4" id="KW-1185">Reference proteome</keyword>
<proteinExistence type="inferred from homology"/>
<dbReference type="Gene3D" id="3.40.190.150">
    <property type="entry name" value="Bordetella uptake gene, domain 1"/>
    <property type="match status" value="1"/>
</dbReference>
<evidence type="ECO:0000313" key="4">
    <source>
        <dbReference type="Proteomes" id="UP001267710"/>
    </source>
</evidence>
<dbReference type="InterPro" id="IPR005064">
    <property type="entry name" value="BUG"/>
</dbReference>